<dbReference type="Gene3D" id="1.20.120.1020">
    <property type="entry name" value="Prion-inhibition and propagation, HeLo domain"/>
    <property type="match status" value="1"/>
</dbReference>
<dbReference type="EMBL" id="MU865544">
    <property type="protein sequence ID" value="KAK4221469.1"/>
    <property type="molecule type" value="Genomic_DNA"/>
</dbReference>
<dbReference type="InterPro" id="IPR029498">
    <property type="entry name" value="HeLo_dom"/>
</dbReference>
<evidence type="ECO:0000313" key="3">
    <source>
        <dbReference type="Proteomes" id="UP001301958"/>
    </source>
</evidence>
<dbReference type="AlphaFoldDB" id="A0AAN7BF16"/>
<reference evidence="2" key="1">
    <citation type="journal article" date="2023" name="Mol. Phylogenet. Evol.">
        <title>Genome-scale phylogeny and comparative genomics of the fungal order Sordariales.</title>
        <authorList>
            <person name="Hensen N."/>
            <person name="Bonometti L."/>
            <person name="Westerberg I."/>
            <person name="Brannstrom I.O."/>
            <person name="Guillou S."/>
            <person name="Cros-Aarteil S."/>
            <person name="Calhoun S."/>
            <person name="Haridas S."/>
            <person name="Kuo A."/>
            <person name="Mondo S."/>
            <person name="Pangilinan J."/>
            <person name="Riley R."/>
            <person name="LaButti K."/>
            <person name="Andreopoulos B."/>
            <person name="Lipzen A."/>
            <person name="Chen C."/>
            <person name="Yan M."/>
            <person name="Daum C."/>
            <person name="Ng V."/>
            <person name="Clum A."/>
            <person name="Steindorff A."/>
            <person name="Ohm R.A."/>
            <person name="Martin F."/>
            <person name="Silar P."/>
            <person name="Natvig D.O."/>
            <person name="Lalanne C."/>
            <person name="Gautier V."/>
            <person name="Ament-Velasquez S.L."/>
            <person name="Kruys A."/>
            <person name="Hutchinson M.I."/>
            <person name="Powell A.J."/>
            <person name="Barry K."/>
            <person name="Miller A.N."/>
            <person name="Grigoriev I.V."/>
            <person name="Debuchy R."/>
            <person name="Gladieux P."/>
            <person name="Hiltunen Thoren M."/>
            <person name="Johannesson H."/>
        </authorList>
    </citation>
    <scope>NUCLEOTIDE SEQUENCE</scope>
    <source>
        <strain evidence="2">CBS 990.96</strain>
    </source>
</reference>
<evidence type="ECO:0000313" key="2">
    <source>
        <dbReference type="EMBL" id="KAK4221469.1"/>
    </source>
</evidence>
<comment type="caution">
    <text evidence="2">The sequence shown here is derived from an EMBL/GenBank/DDBJ whole genome shotgun (WGS) entry which is preliminary data.</text>
</comment>
<dbReference type="Proteomes" id="UP001301958">
    <property type="component" value="Unassembled WGS sequence"/>
</dbReference>
<name>A0AAN7BF16_9PEZI</name>
<dbReference type="Pfam" id="PF14479">
    <property type="entry name" value="HeLo"/>
    <property type="match status" value="1"/>
</dbReference>
<dbReference type="InterPro" id="IPR038305">
    <property type="entry name" value="HeLo_sf"/>
</dbReference>
<proteinExistence type="predicted"/>
<sequence>MEAVGFAVSLISLVKTYTDIQQIIKTGNNVARELNTFMTYVDTERVAFRLWCDLMEMGPLAQQIEAKVSSSSPEEDIQIQQLITKLPNYQPHHLGKLLVSGPRATMLSENISRIMHLKQQTLDETRSFLKSYGAHVRKRDRIKNHLVGLTGNKHDLRHLGPLLKRESNLQTKEYTPDFWDAARWAASGRQESIRLLEDLTRCNAGLQRLLDLMNKEAAGMLKREMKDTAANIESRLGSMQKNWLIPPLAEMGQSFEELMRGALDQPRFGAQSHGVGATGAFSAFSQTQEQQQQQQTRVQKSRQGGVAVELLTTRRKRYPTRLAASRKTVPAVATVAKAAANEMVRIRLKVPHSALYGLIQPYRLRRFMR</sequence>
<evidence type="ECO:0000259" key="1">
    <source>
        <dbReference type="Pfam" id="PF14479"/>
    </source>
</evidence>
<keyword evidence="3" id="KW-1185">Reference proteome</keyword>
<organism evidence="2 3">
    <name type="scientific">Podospora fimiseda</name>
    <dbReference type="NCBI Taxonomy" id="252190"/>
    <lineage>
        <taxon>Eukaryota</taxon>
        <taxon>Fungi</taxon>
        <taxon>Dikarya</taxon>
        <taxon>Ascomycota</taxon>
        <taxon>Pezizomycotina</taxon>
        <taxon>Sordariomycetes</taxon>
        <taxon>Sordariomycetidae</taxon>
        <taxon>Sordariales</taxon>
        <taxon>Podosporaceae</taxon>
        <taxon>Podospora</taxon>
    </lineage>
</organism>
<protein>
    <recommendedName>
        <fullName evidence="1">Prion-inhibition and propagation HeLo domain-containing protein</fullName>
    </recommendedName>
</protein>
<feature type="domain" description="Prion-inhibition and propagation HeLo" evidence="1">
    <location>
        <begin position="7"/>
        <end position="233"/>
    </location>
</feature>
<reference evidence="2" key="2">
    <citation type="submission" date="2023-05" db="EMBL/GenBank/DDBJ databases">
        <authorList>
            <consortium name="Lawrence Berkeley National Laboratory"/>
            <person name="Steindorff A."/>
            <person name="Hensen N."/>
            <person name="Bonometti L."/>
            <person name="Westerberg I."/>
            <person name="Brannstrom I.O."/>
            <person name="Guillou S."/>
            <person name="Cros-Aarteil S."/>
            <person name="Calhoun S."/>
            <person name="Haridas S."/>
            <person name="Kuo A."/>
            <person name="Mondo S."/>
            <person name="Pangilinan J."/>
            <person name="Riley R."/>
            <person name="Labutti K."/>
            <person name="Andreopoulos B."/>
            <person name="Lipzen A."/>
            <person name="Chen C."/>
            <person name="Yanf M."/>
            <person name="Daum C."/>
            <person name="Ng V."/>
            <person name="Clum A."/>
            <person name="Ohm R."/>
            <person name="Martin F."/>
            <person name="Silar P."/>
            <person name="Natvig D."/>
            <person name="Lalanne C."/>
            <person name="Gautier V."/>
            <person name="Ament-Velasquez S.L."/>
            <person name="Kruys A."/>
            <person name="Hutchinson M.I."/>
            <person name="Powell A.J."/>
            <person name="Barry K."/>
            <person name="Miller A.N."/>
            <person name="Grigoriev I.V."/>
            <person name="Debuchy R."/>
            <person name="Gladieux P."/>
            <person name="Thoren M.H."/>
            <person name="Johannesson H."/>
        </authorList>
    </citation>
    <scope>NUCLEOTIDE SEQUENCE</scope>
    <source>
        <strain evidence="2">CBS 990.96</strain>
    </source>
</reference>
<accession>A0AAN7BF16</accession>
<gene>
    <name evidence="2" type="ORF">QBC38DRAFT_461445</name>
</gene>